<comment type="caution">
    <text evidence="1">The sequence shown here is derived from an EMBL/GenBank/DDBJ whole genome shotgun (WGS) entry which is preliminary data.</text>
</comment>
<name>A0A2M7DB40_9BACT</name>
<evidence type="ECO:0000313" key="2">
    <source>
        <dbReference type="Proteomes" id="UP000229625"/>
    </source>
</evidence>
<protein>
    <submittedName>
        <fullName evidence="1">Uncharacterized protein</fullName>
    </submittedName>
</protein>
<sequence>MEGFKGRKFFAREPSSLVLPAAAGGGLKISVGIFPKIGSDFNQKAPPVGKRSVWLALCESSPADFKVKVAKALDISVENKLSLTL</sequence>
<organism evidence="1 2">
    <name type="scientific">Candidatus Nealsonbacteria bacterium CG02_land_8_20_14_3_00_34_20</name>
    <dbReference type="NCBI Taxonomy" id="1974698"/>
    <lineage>
        <taxon>Bacteria</taxon>
        <taxon>Candidatus Nealsoniibacteriota</taxon>
    </lineage>
</organism>
<proteinExistence type="predicted"/>
<dbReference type="Proteomes" id="UP000229625">
    <property type="component" value="Unassembled WGS sequence"/>
</dbReference>
<evidence type="ECO:0000313" key="1">
    <source>
        <dbReference type="EMBL" id="PIV45663.1"/>
    </source>
</evidence>
<gene>
    <name evidence="1" type="ORF">COS24_01120</name>
</gene>
<dbReference type="AlphaFoldDB" id="A0A2M7DB40"/>
<dbReference type="EMBL" id="PETY01000016">
    <property type="protein sequence ID" value="PIV45663.1"/>
    <property type="molecule type" value="Genomic_DNA"/>
</dbReference>
<reference evidence="2" key="1">
    <citation type="submission" date="2017-09" db="EMBL/GenBank/DDBJ databases">
        <title>Depth-based differentiation of microbial function through sediment-hosted aquifers and enrichment of novel symbionts in the deep terrestrial subsurface.</title>
        <authorList>
            <person name="Probst A.J."/>
            <person name="Ladd B."/>
            <person name="Jarett J.K."/>
            <person name="Geller-Mcgrath D.E."/>
            <person name="Sieber C.M.K."/>
            <person name="Emerson J.B."/>
            <person name="Anantharaman K."/>
            <person name="Thomas B.C."/>
            <person name="Malmstrom R."/>
            <person name="Stieglmeier M."/>
            <person name="Klingl A."/>
            <person name="Woyke T."/>
            <person name="Ryan C.M."/>
            <person name="Banfield J.F."/>
        </authorList>
    </citation>
    <scope>NUCLEOTIDE SEQUENCE [LARGE SCALE GENOMIC DNA]</scope>
</reference>
<accession>A0A2M7DB40</accession>